<evidence type="ECO:0000313" key="2">
    <source>
        <dbReference type="Proteomes" id="UP000247565"/>
    </source>
</evidence>
<proteinExistence type="predicted"/>
<dbReference type="EMBL" id="QGLT01000007">
    <property type="protein sequence ID" value="PXY98790.1"/>
    <property type="molecule type" value="Genomic_DNA"/>
</dbReference>
<dbReference type="RefSeq" id="WP_110439596.1">
    <property type="nucleotide sequence ID" value="NZ_CP033087.1"/>
</dbReference>
<name>A0A318N545_9PROT</name>
<evidence type="ECO:0000313" key="1">
    <source>
        <dbReference type="EMBL" id="PXY98790.1"/>
    </source>
</evidence>
<dbReference type="GeneID" id="83702079"/>
<dbReference type="Proteomes" id="UP000247565">
    <property type="component" value="Unassembled WGS sequence"/>
</dbReference>
<keyword evidence="2" id="KW-1185">Reference proteome</keyword>
<accession>A0A318N545</accession>
<gene>
    <name evidence="1" type="ORF">DK869_08530</name>
</gene>
<dbReference type="OrthoDB" id="7224565at2"/>
<protein>
    <submittedName>
        <fullName evidence="1">Uncharacterized protein</fullName>
    </submittedName>
</protein>
<organism evidence="1 2">
    <name type="scientific">Commensalibacter melissae</name>
    <dbReference type="NCBI Taxonomy" id="2070537"/>
    <lineage>
        <taxon>Bacteria</taxon>
        <taxon>Pseudomonadati</taxon>
        <taxon>Pseudomonadota</taxon>
        <taxon>Alphaproteobacteria</taxon>
        <taxon>Acetobacterales</taxon>
        <taxon>Acetobacteraceae</taxon>
    </lineage>
</organism>
<reference evidence="1 2" key="1">
    <citation type="submission" date="2018-05" db="EMBL/GenBank/DDBJ databases">
        <title>Reference genomes for bee gut microbiota database.</title>
        <authorList>
            <person name="Ellegaard K.M."/>
        </authorList>
    </citation>
    <scope>NUCLEOTIDE SEQUENCE [LARGE SCALE GENOMIC DNA]</scope>
    <source>
        <strain evidence="1 2">ESL0284</strain>
    </source>
</reference>
<sequence length="135" mass="15022">MSRFDMTQGLAKGSLGQEMTGGQIVDRLSAGILVENRIVNDPAITLMFPKAGDISYRLLLQKACRISLGQGQKGQLQRMTIILQQPYEGNCEVEFDASVKWQNRQPFIDTRAGSVTLVEILFDGMSQFYGKLIYG</sequence>
<comment type="caution">
    <text evidence="1">The sequence shown here is derived from an EMBL/GenBank/DDBJ whole genome shotgun (WGS) entry which is preliminary data.</text>
</comment>
<dbReference type="AlphaFoldDB" id="A0A318N545"/>